<evidence type="ECO:0000256" key="3">
    <source>
        <dbReference type="ARBA" id="ARBA00023004"/>
    </source>
</evidence>
<keyword evidence="1 4" id="KW-0349">Heme</keyword>
<name>A0AB72UEH2_9PROT</name>
<organism evidence="6 7">
    <name type="scientific">Thalassospira xiamenensis M-5 = DSM 17429</name>
    <dbReference type="NCBI Taxonomy" id="1123366"/>
    <lineage>
        <taxon>Bacteria</taxon>
        <taxon>Pseudomonadati</taxon>
        <taxon>Pseudomonadota</taxon>
        <taxon>Alphaproteobacteria</taxon>
        <taxon>Rhodospirillales</taxon>
        <taxon>Thalassospiraceae</taxon>
        <taxon>Thalassospira</taxon>
    </lineage>
</organism>
<keyword evidence="3 4" id="KW-0408">Iron</keyword>
<dbReference type="Gene3D" id="1.10.760.10">
    <property type="entry name" value="Cytochrome c-like domain"/>
    <property type="match status" value="1"/>
</dbReference>
<evidence type="ECO:0000256" key="1">
    <source>
        <dbReference type="ARBA" id="ARBA00022617"/>
    </source>
</evidence>
<reference evidence="6 7" key="1">
    <citation type="journal article" date="2012" name="J. Bacteriol.">
        <title>Genome sequence of Thalassospira xiamenensis type strain M-5.</title>
        <authorList>
            <person name="Lai Q."/>
            <person name="Shao Z."/>
        </authorList>
    </citation>
    <scope>NUCLEOTIDE SEQUENCE [LARGE SCALE GENOMIC DNA]</scope>
    <source>
        <strain evidence="6 7">M-5</strain>
    </source>
</reference>
<dbReference type="InterPro" id="IPR009056">
    <property type="entry name" value="Cyt_c-like_dom"/>
</dbReference>
<dbReference type="PROSITE" id="PS51007">
    <property type="entry name" value="CYTC"/>
    <property type="match status" value="1"/>
</dbReference>
<dbReference type="SUPFAM" id="SSF46626">
    <property type="entry name" value="Cytochrome c"/>
    <property type="match status" value="1"/>
</dbReference>
<feature type="domain" description="Cytochrome c" evidence="5">
    <location>
        <begin position="49"/>
        <end position="135"/>
    </location>
</feature>
<dbReference type="GO" id="GO:0046872">
    <property type="term" value="F:metal ion binding"/>
    <property type="evidence" value="ECO:0007669"/>
    <property type="project" value="UniProtKB-KW"/>
</dbReference>
<evidence type="ECO:0000256" key="2">
    <source>
        <dbReference type="ARBA" id="ARBA00022723"/>
    </source>
</evidence>
<dbReference type="Proteomes" id="UP000007127">
    <property type="component" value="Chromosome"/>
</dbReference>
<keyword evidence="2 4" id="KW-0479">Metal-binding</keyword>
<evidence type="ECO:0000313" key="7">
    <source>
        <dbReference type="Proteomes" id="UP000007127"/>
    </source>
</evidence>
<sequence>MHQHFSFTRPLGLSFAVGIALAVGFSGFGVVWAQNDTNAGAANIVYPEMDALRGKKLFAERGCVVCHAVNNVGGDIGPGFDASNIDQSLNPFDFFARMWHGADEMLHLQRADLGYQIDFNGQDLADIYAFAHDREAQESFTEDDLSDRIREIIDNGPSVTFE</sequence>
<dbReference type="KEGG" id="txi:TH3_12370"/>
<dbReference type="AlphaFoldDB" id="A0AB72UEH2"/>
<accession>A0AB72UEH2</accession>
<protein>
    <recommendedName>
        <fullName evidence="5">Cytochrome c domain-containing protein</fullName>
    </recommendedName>
</protein>
<gene>
    <name evidence="6" type="ORF">TH3_12370</name>
</gene>
<dbReference type="GO" id="GO:0009055">
    <property type="term" value="F:electron transfer activity"/>
    <property type="evidence" value="ECO:0007669"/>
    <property type="project" value="InterPro"/>
</dbReference>
<evidence type="ECO:0000256" key="4">
    <source>
        <dbReference type="PROSITE-ProRule" id="PRU00433"/>
    </source>
</evidence>
<dbReference type="GO" id="GO:0020037">
    <property type="term" value="F:heme binding"/>
    <property type="evidence" value="ECO:0007669"/>
    <property type="project" value="InterPro"/>
</dbReference>
<evidence type="ECO:0000313" key="6">
    <source>
        <dbReference type="EMBL" id="AJD52590.1"/>
    </source>
</evidence>
<dbReference type="InterPro" id="IPR036909">
    <property type="entry name" value="Cyt_c-like_dom_sf"/>
</dbReference>
<proteinExistence type="predicted"/>
<evidence type="ECO:0000259" key="5">
    <source>
        <dbReference type="PROSITE" id="PS51007"/>
    </source>
</evidence>
<dbReference type="EMBL" id="CP004388">
    <property type="protein sequence ID" value="AJD52590.1"/>
    <property type="molecule type" value="Genomic_DNA"/>
</dbReference>